<dbReference type="PIRSF" id="PIRSF012535">
    <property type="entry name" value="UCP012535"/>
    <property type="match status" value="1"/>
</dbReference>
<keyword evidence="1 2" id="KW-0436">Ligase</keyword>
<dbReference type="NCBIfam" id="TIGR03998">
    <property type="entry name" value="thiol_BshC"/>
    <property type="match status" value="1"/>
</dbReference>
<reference evidence="5 6" key="1">
    <citation type="submission" date="2020-08" db="EMBL/GenBank/DDBJ databases">
        <title>Edaphobacter telluris sp. nov. and Acidobacterium dinghuensis sp. nov., two acidobacteria isolated from forest soil.</title>
        <authorList>
            <person name="Fu J."/>
            <person name="Qiu L."/>
        </authorList>
    </citation>
    <scope>NUCLEOTIDE SEQUENCE [LARGE SCALE GENOMIC DNA]</scope>
    <source>
        <strain evidence="5">4Y35</strain>
    </source>
</reference>
<proteinExistence type="inferred from homology"/>
<dbReference type="EC" id="6.-.-.-" evidence="2"/>
<dbReference type="EMBL" id="CP060394">
    <property type="protein sequence ID" value="QNI33327.1"/>
    <property type="molecule type" value="Genomic_DNA"/>
</dbReference>
<evidence type="ECO:0000256" key="1">
    <source>
        <dbReference type="ARBA" id="ARBA00022598"/>
    </source>
</evidence>
<evidence type="ECO:0000256" key="2">
    <source>
        <dbReference type="HAMAP-Rule" id="MF_01867"/>
    </source>
</evidence>
<evidence type="ECO:0000313" key="6">
    <source>
        <dbReference type="Proteomes" id="UP000515312"/>
    </source>
</evidence>
<accession>A0A7G8BLA7</accession>
<dbReference type="KEGG" id="adin:H7849_05030"/>
<dbReference type="Pfam" id="PF24850">
    <property type="entry name" value="CC_BshC"/>
    <property type="match status" value="1"/>
</dbReference>
<dbReference type="InterPro" id="IPR011199">
    <property type="entry name" value="Bacillithiol_biosynth_BshC"/>
</dbReference>
<dbReference type="RefSeq" id="WP_186744667.1">
    <property type="nucleotide sequence ID" value="NZ_CP060394.1"/>
</dbReference>
<protein>
    <recommendedName>
        <fullName evidence="2">Putative cysteine ligase BshC</fullName>
        <ecNumber evidence="2">6.-.-.-</ecNumber>
    </recommendedName>
</protein>
<dbReference type="AlphaFoldDB" id="A0A7G8BLA7"/>
<gene>
    <name evidence="2 5" type="primary">bshC</name>
    <name evidence="5" type="ORF">H7849_05030</name>
</gene>
<dbReference type="InterPro" id="IPR055399">
    <property type="entry name" value="CC_BshC"/>
</dbReference>
<dbReference type="HAMAP" id="MF_01867">
    <property type="entry name" value="BshC"/>
    <property type="match status" value="1"/>
</dbReference>
<organism evidence="5 6">
    <name type="scientific">Alloacidobacterium dinghuense</name>
    <dbReference type="NCBI Taxonomy" id="2763107"/>
    <lineage>
        <taxon>Bacteria</taxon>
        <taxon>Pseudomonadati</taxon>
        <taxon>Acidobacteriota</taxon>
        <taxon>Terriglobia</taxon>
        <taxon>Terriglobales</taxon>
        <taxon>Acidobacteriaceae</taxon>
        <taxon>Alloacidobacterium</taxon>
    </lineage>
</organism>
<sequence>MHTDCFPITVLPHLSRLFTEFAESRTALPYYPLSPYSQEWASRPSSLDPAIRVRVADLLIEQNRSFGAGEKTFANIERLRNGASAVVTGQQVTLFGGPLFTLFKTATVIRKAQDATAAGYPHVPIFWLATEDHDLEEADHVLLPSRRELHTLKLALEKGDQHVSVGELKLGAGVRAVLDQAMELLGSGPFLDLLEECYKPDATFTQAFGRLISRTFAAHGLIVIDASSRDFHALGSPVLRQAMEQVDELHEALIRRDQELSQAGYHSQVLVGAQSSLLFLIDAETRARLPLRRKNHHEWSAGKRAYNTNELLTILEVEPERLSPNALLRAVFQDFILPTSAYIGGPAEVAYFAQSQVVYEKILGRVTPILPRLSATLIEPAIAEVLAGHEVALNELLSTRPEELAHRLGARLMPIEGKKKLALAGNGLDAELTSLTEWMHAVDDGLGRSADVAASKMRYQMNRLRRMAANFQLQKETSLRRHADALYLSLCPDNHPQERAIGAAFFLSRYGDGLIDALVENAAQECPGHKALYL</sequence>
<dbReference type="InterPro" id="IPR055398">
    <property type="entry name" value="Rossmann-like_BshC"/>
</dbReference>
<comment type="similarity">
    <text evidence="2">Belongs to the BshC family.</text>
</comment>
<feature type="domain" description="Bacillithiol biosynthesis BshC N-terminal Rossmann-like" evidence="3">
    <location>
        <begin position="15"/>
        <end position="373"/>
    </location>
</feature>
<feature type="domain" description="Bacillithiol biosynthesis BshC C-terminal coiled-coil" evidence="4">
    <location>
        <begin position="375"/>
        <end position="533"/>
    </location>
</feature>
<dbReference type="Proteomes" id="UP000515312">
    <property type="component" value="Chromosome"/>
</dbReference>
<evidence type="ECO:0000259" key="3">
    <source>
        <dbReference type="Pfam" id="PF10079"/>
    </source>
</evidence>
<dbReference type="Pfam" id="PF10079">
    <property type="entry name" value="Rossmann-like_BshC"/>
    <property type="match status" value="1"/>
</dbReference>
<evidence type="ECO:0000313" key="5">
    <source>
        <dbReference type="EMBL" id="QNI33327.1"/>
    </source>
</evidence>
<evidence type="ECO:0000259" key="4">
    <source>
        <dbReference type="Pfam" id="PF24850"/>
    </source>
</evidence>
<keyword evidence="6" id="KW-1185">Reference proteome</keyword>
<name>A0A7G8BLA7_9BACT</name>
<dbReference type="GO" id="GO:0016874">
    <property type="term" value="F:ligase activity"/>
    <property type="evidence" value="ECO:0007669"/>
    <property type="project" value="UniProtKB-UniRule"/>
</dbReference>